<keyword evidence="2" id="KW-1185">Reference proteome</keyword>
<evidence type="ECO:0000313" key="2">
    <source>
        <dbReference type="Proteomes" id="UP000199116"/>
    </source>
</evidence>
<dbReference type="Proteomes" id="UP000199116">
    <property type="component" value="Unassembled WGS sequence"/>
</dbReference>
<reference evidence="2" key="1">
    <citation type="submission" date="2016-10" db="EMBL/GenBank/DDBJ databases">
        <authorList>
            <person name="Varghese N."/>
            <person name="Submissions S."/>
        </authorList>
    </citation>
    <scope>NUCLEOTIDE SEQUENCE [LARGE SCALE GENOMIC DNA]</scope>
    <source>
        <strain evidence="2">DSM 23515</strain>
    </source>
</reference>
<name>A0A1I2LJI3_9FLAO</name>
<protein>
    <submittedName>
        <fullName evidence="1">Uncharacterized protein</fullName>
    </submittedName>
</protein>
<dbReference type="AlphaFoldDB" id="A0A1I2LJI3"/>
<gene>
    <name evidence="1" type="ORF">SAMN04488033_10894</name>
</gene>
<evidence type="ECO:0000313" key="1">
    <source>
        <dbReference type="EMBL" id="SFF77261.1"/>
    </source>
</evidence>
<sequence length="191" mass="22241">MNGKTTFDKKERFLHFDILYSTFSWRPEAKSTFRLNKNNYNGLNLITMKIQLNFKCINEDYSQEFADQFHLGKESENNSKYHWEQSFEVPDVIEVSKPEEPFKLIAELEDGTQLQKEIDNVHILRLKFDDGQKKDCAVSGAILKETNAAYLEKEGTKCFYFYLNEESKALEVLDGVFLTEEDAYGEGFVVV</sequence>
<dbReference type="RefSeq" id="WP_093304117.1">
    <property type="nucleotide sequence ID" value="NZ_FOOH01000008.1"/>
</dbReference>
<proteinExistence type="predicted"/>
<accession>A0A1I2LJI3</accession>
<dbReference type="EMBL" id="FOOH01000008">
    <property type="protein sequence ID" value="SFF77261.1"/>
    <property type="molecule type" value="Genomic_DNA"/>
</dbReference>
<organism evidence="1 2">
    <name type="scientific">Salegentibacter agarivorans</name>
    <dbReference type="NCBI Taxonomy" id="345907"/>
    <lineage>
        <taxon>Bacteria</taxon>
        <taxon>Pseudomonadati</taxon>
        <taxon>Bacteroidota</taxon>
        <taxon>Flavobacteriia</taxon>
        <taxon>Flavobacteriales</taxon>
        <taxon>Flavobacteriaceae</taxon>
        <taxon>Salegentibacter</taxon>
    </lineage>
</organism>